<dbReference type="SUPFAM" id="SSF52317">
    <property type="entry name" value="Class I glutamine amidotransferase-like"/>
    <property type="match status" value="1"/>
</dbReference>
<dbReference type="InParanoid" id="W2RS22"/>
<evidence type="ECO:0000259" key="1">
    <source>
        <dbReference type="Pfam" id="PF01965"/>
    </source>
</evidence>
<proteinExistence type="predicted"/>
<dbReference type="OrthoDB" id="543156at2759"/>
<dbReference type="eggNOG" id="ENOG502SQ0U">
    <property type="taxonomic scope" value="Eukaryota"/>
</dbReference>
<dbReference type="AlphaFoldDB" id="W2RS22"/>
<dbReference type="InterPro" id="IPR052158">
    <property type="entry name" value="INH-QAR"/>
</dbReference>
<dbReference type="EMBL" id="KB822721">
    <property type="protein sequence ID" value="ETN39257.1"/>
    <property type="molecule type" value="Genomic_DNA"/>
</dbReference>
<dbReference type="RefSeq" id="XP_008718042.1">
    <property type="nucleotide sequence ID" value="XM_008719820.1"/>
</dbReference>
<dbReference type="VEuPathDB" id="FungiDB:HMPREF1541_05480"/>
<dbReference type="GeneID" id="19972819"/>
<dbReference type="PANTHER" id="PTHR43130:SF7">
    <property type="entry name" value="DJ-1_PFPI DOMAIN-CONTAINING PROTEIN"/>
    <property type="match status" value="1"/>
</dbReference>
<dbReference type="Proteomes" id="UP000030752">
    <property type="component" value="Unassembled WGS sequence"/>
</dbReference>
<dbReference type="HOGENOM" id="CLU_000445_44_8_1"/>
<name>W2RS22_CYPE1</name>
<dbReference type="InterPro" id="IPR002818">
    <property type="entry name" value="DJ-1/PfpI"/>
</dbReference>
<dbReference type="PANTHER" id="PTHR43130">
    <property type="entry name" value="ARAC-FAMILY TRANSCRIPTIONAL REGULATOR"/>
    <property type="match status" value="1"/>
</dbReference>
<keyword evidence="3" id="KW-1185">Reference proteome</keyword>
<organism evidence="2 3">
    <name type="scientific">Cyphellophora europaea (strain CBS 101466)</name>
    <name type="common">Phialophora europaea</name>
    <dbReference type="NCBI Taxonomy" id="1220924"/>
    <lineage>
        <taxon>Eukaryota</taxon>
        <taxon>Fungi</taxon>
        <taxon>Dikarya</taxon>
        <taxon>Ascomycota</taxon>
        <taxon>Pezizomycotina</taxon>
        <taxon>Eurotiomycetes</taxon>
        <taxon>Chaetothyriomycetidae</taxon>
        <taxon>Chaetothyriales</taxon>
        <taxon>Cyphellophoraceae</taxon>
        <taxon>Cyphellophora</taxon>
    </lineage>
</organism>
<dbReference type="InterPro" id="IPR029062">
    <property type="entry name" value="Class_I_gatase-like"/>
</dbReference>
<reference evidence="2 3" key="1">
    <citation type="submission" date="2013-03" db="EMBL/GenBank/DDBJ databases">
        <title>The Genome Sequence of Phialophora europaea CBS 101466.</title>
        <authorList>
            <consortium name="The Broad Institute Genomics Platform"/>
            <person name="Cuomo C."/>
            <person name="de Hoog S."/>
            <person name="Gorbushina A."/>
            <person name="Walker B."/>
            <person name="Young S.K."/>
            <person name="Zeng Q."/>
            <person name="Gargeya S."/>
            <person name="Fitzgerald M."/>
            <person name="Haas B."/>
            <person name="Abouelleil A."/>
            <person name="Allen A.W."/>
            <person name="Alvarado L."/>
            <person name="Arachchi H.M."/>
            <person name="Berlin A.M."/>
            <person name="Chapman S.B."/>
            <person name="Gainer-Dewar J."/>
            <person name="Goldberg J."/>
            <person name="Griggs A."/>
            <person name="Gujja S."/>
            <person name="Hansen M."/>
            <person name="Howarth C."/>
            <person name="Imamovic A."/>
            <person name="Ireland A."/>
            <person name="Larimer J."/>
            <person name="McCowan C."/>
            <person name="Murphy C."/>
            <person name="Pearson M."/>
            <person name="Poon T.W."/>
            <person name="Priest M."/>
            <person name="Roberts A."/>
            <person name="Saif S."/>
            <person name="Shea T."/>
            <person name="Sisk P."/>
            <person name="Sykes S."/>
            <person name="Wortman J."/>
            <person name="Nusbaum C."/>
            <person name="Birren B."/>
        </authorList>
    </citation>
    <scope>NUCLEOTIDE SEQUENCE [LARGE SCALE GENOMIC DNA]</scope>
    <source>
        <strain evidence="2 3">CBS 101466</strain>
    </source>
</reference>
<protein>
    <recommendedName>
        <fullName evidence="1">DJ-1/PfpI domain-containing protein</fullName>
    </recommendedName>
</protein>
<evidence type="ECO:0000313" key="2">
    <source>
        <dbReference type="EMBL" id="ETN39257.1"/>
    </source>
</evidence>
<sequence length="236" mass="25844">MAPLRIAVLHQEVQLSDITGIDIFGNISKKYIAECTAAFPVFPNAELLASQATEMQFLFVADTLEPTEATPGIKILPTHTYASCPVDDVDIMLIGGPLPHVRPAESLKLIRRFCERGESATLMTTCVGSLWAAASGVLEGRRATTNRGALVMARHYHGEAEWVDKRWVVDEAAGKVKLWTSGGAGAGLDMIQKYCFEKFGREIVEQALFGLDYEVNGRGEEYKEKLPEAWGGEPEA</sequence>
<dbReference type="Gene3D" id="3.40.50.880">
    <property type="match status" value="1"/>
</dbReference>
<feature type="domain" description="DJ-1/PfpI" evidence="1">
    <location>
        <begin position="53"/>
        <end position="194"/>
    </location>
</feature>
<dbReference type="Pfam" id="PF01965">
    <property type="entry name" value="DJ-1_PfpI"/>
    <property type="match status" value="1"/>
</dbReference>
<gene>
    <name evidence="2" type="ORF">HMPREF1541_05480</name>
</gene>
<evidence type="ECO:0000313" key="3">
    <source>
        <dbReference type="Proteomes" id="UP000030752"/>
    </source>
</evidence>
<accession>W2RS22</accession>